<sequence>MTQAIKTPKAEKPEAAAQVFAFPTFDLSKFEMPKFEMPKFDAAGFDLSKIEVPAALREGAEKVVVQMKEGYAKMKTAAEEATDLIEDTYATASTGMKDFNLKAIENARSNLNASFDHARDLMGVKTLAEVLELQSAFVRKQFEALQAQAKELSTIAQKTATDTVEPVKEKVGQVLKVAK</sequence>
<dbReference type="RefSeq" id="WP_137098853.1">
    <property type="nucleotide sequence ID" value="NZ_CP039865.1"/>
</dbReference>
<accession>A0A4D7QID4</accession>
<name>A0A4D7QID4_9HYPH</name>
<dbReference type="OrthoDB" id="8479257at2"/>
<dbReference type="AlphaFoldDB" id="A0A4D7QID4"/>
<reference evidence="2 3" key="1">
    <citation type="submission" date="2019-04" db="EMBL/GenBank/DDBJ databases">
        <title>Phreatobacter aquaticus sp. nov.</title>
        <authorList>
            <person name="Choi A."/>
            <person name="Baek K."/>
        </authorList>
    </citation>
    <scope>NUCLEOTIDE SEQUENCE [LARGE SCALE GENOMIC DNA]</scope>
    <source>
        <strain evidence="2 3">NMCR1094</strain>
    </source>
</reference>
<keyword evidence="3" id="KW-1185">Reference proteome</keyword>
<dbReference type="Proteomes" id="UP000298588">
    <property type="component" value="Chromosome"/>
</dbReference>
<dbReference type="InterPro" id="IPR010234">
    <property type="entry name" value="Phasin_subfam-2"/>
</dbReference>
<dbReference type="InterPro" id="IPR018968">
    <property type="entry name" value="Phasin"/>
</dbReference>
<dbReference type="KEGG" id="paqt:E8L99_06910"/>
<gene>
    <name evidence="2" type="ORF">E8L99_06910</name>
</gene>
<proteinExistence type="predicted"/>
<protein>
    <submittedName>
        <fullName evidence="2">Phasin</fullName>
    </submittedName>
</protein>
<dbReference type="NCBIfam" id="TIGR01985">
    <property type="entry name" value="phasin_2"/>
    <property type="match status" value="1"/>
</dbReference>
<evidence type="ECO:0000259" key="1">
    <source>
        <dbReference type="Pfam" id="PF09361"/>
    </source>
</evidence>
<evidence type="ECO:0000313" key="2">
    <source>
        <dbReference type="EMBL" id="QCK85519.1"/>
    </source>
</evidence>
<evidence type="ECO:0000313" key="3">
    <source>
        <dbReference type="Proteomes" id="UP000298588"/>
    </source>
</evidence>
<organism evidence="2 3">
    <name type="scientific">Phreatobacter aquaticus</name>
    <dbReference type="NCBI Taxonomy" id="2570229"/>
    <lineage>
        <taxon>Bacteria</taxon>
        <taxon>Pseudomonadati</taxon>
        <taxon>Pseudomonadota</taxon>
        <taxon>Alphaproteobacteria</taxon>
        <taxon>Hyphomicrobiales</taxon>
        <taxon>Phreatobacteraceae</taxon>
        <taxon>Phreatobacter</taxon>
    </lineage>
</organism>
<feature type="domain" description="Phasin" evidence="1">
    <location>
        <begin position="73"/>
        <end position="170"/>
    </location>
</feature>
<dbReference type="EMBL" id="CP039865">
    <property type="protein sequence ID" value="QCK85519.1"/>
    <property type="molecule type" value="Genomic_DNA"/>
</dbReference>
<dbReference type="Pfam" id="PF09361">
    <property type="entry name" value="Phasin_2"/>
    <property type="match status" value="1"/>
</dbReference>
<dbReference type="InterPro" id="IPR010127">
    <property type="entry name" value="Phasin_subfam-1"/>
</dbReference>
<dbReference type="NCBIfam" id="TIGR01841">
    <property type="entry name" value="phasin"/>
    <property type="match status" value="1"/>
</dbReference>